<name>A0A1H8WKJ4_9PSEU</name>
<dbReference type="OrthoDB" id="3621944at2"/>
<keyword evidence="1" id="KW-0472">Membrane</keyword>
<feature type="transmembrane region" description="Helical" evidence="1">
    <location>
        <begin position="88"/>
        <end position="106"/>
    </location>
</feature>
<organism evidence="2 3">
    <name type="scientific">Amycolatopsis saalfeldensis</name>
    <dbReference type="NCBI Taxonomy" id="394193"/>
    <lineage>
        <taxon>Bacteria</taxon>
        <taxon>Bacillati</taxon>
        <taxon>Actinomycetota</taxon>
        <taxon>Actinomycetes</taxon>
        <taxon>Pseudonocardiales</taxon>
        <taxon>Pseudonocardiaceae</taxon>
        <taxon>Amycolatopsis</taxon>
    </lineage>
</organism>
<feature type="transmembrane region" description="Helical" evidence="1">
    <location>
        <begin position="279"/>
        <end position="304"/>
    </location>
</feature>
<evidence type="ECO:0000313" key="3">
    <source>
        <dbReference type="Proteomes" id="UP000198582"/>
    </source>
</evidence>
<proteinExistence type="predicted"/>
<gene>
    <name evidence="2" type="ORF">SAMN04489732_105281</name>
</gene>
<feature type="transmembrane region" description="Helical" evidence="1">
    <location>
        <begin position="21"/>
        <end position="38"/>
    </location>
</feature>
<protein>
    <submittedName>
        <fullName evidence="2">Uncharacterized protein</fullName>
    </submittedName>
</protein>
<keyword evidence="1" id="KW-1133">Transmembrane helix</keyword>
<evidence type="ECO:0000313" key="2">
    <source>
        <dbReference type="EMBL" id="SEP28146.1"/>
    </source>
</evidence>
<feature type="transmembrane region" description="Helical" evidence="1">
    <location>
        <begin position="44"/>
        <end position="61"/>
    </location>
</feature>
<dbReference type="RefSeq" id="WP_091617353.1">
    <property type="nucleotide sequence ID" value="NZ_FOEF01000005.1"/>
</dbReference>
<dbReference type="AlphaFoldDB" id="A0A1H8WKJ4"/>
<reference evidence="3" key="1">
    <citation type="submission" date="2016-10" db="EMBL/GenBank/DDBJ databases">
        <authorList>
            <person name="Varghese N."/>
            <person name="Submissions S."/>
        </authorList>
    </citation>
    <scope>NUCLEOTIDE SEQUENCE [LARGE SCALE GENOMIC DNA]</scope>
    <source>
        <strain evidence="3">DSM 44993</strain>
    </source>
</reference>
<keyword evidence="3" id="KW-1185">Reference proteome</keyword>
<feature type="transmembrane region" description="Helical" evidence="1">
    <location>
        <begin position="118"/>
        <end position="141"/>
    </location>
</feature>
<keyword evidence="1" id="KW-0812">Transmembrane</keyword>
<sequence>MSRQPFRHDPGERDSGRFRPRWWWFTLFAVTVAGHLPFGWDSTAAVGLPLGFAVTLVLVFVPRLPRWLTRAGEPGDSGERKRLRPGPAGRGCLVLVAMGAVGAVAYGTVTEPPEPGEVGAAVFVWVVAAGFLLASVGWLLLAFRRPREAKTPGFPRPGTLPEVVPSETPRGIAVAVRVGDGDTSQWDWRGSVRPVRLTVTLPDGRLGYLTLPRAPGPLALAVVRTGKLWLTGGGLDRPDPGGRVAAEHGKFTAAGLLTTDPAGHVPGRRRRPWGASLRVLAWLYRLRVPVVVLAGAAVVAVPVAGIAWSGWAWTLLFPALLAGATAAFWSSEVRDEYREAGEGPLTPIDVRLADDHVWPGGEVRAWAVLEPGRPARLDIAACPPEIAAELLAHHRVWVFGGPRPGPVLLGRPGHRVYTAAFFWDRRQRQPASSTPPGTGAEGS</sequence>
<accession>A0A1H8WKJ4</accession>
<evidence type="ECO:0000256" key="1">
    <source>
        <dbReference type="SAM" id="Phobius"/>
    </source>
</evidence>
<dbReference type="EMBL" id="FOEF01000005">
    <property type="protein sequence ID" value="SEP28146.1"/>
    <property type="molecule type" value="Genomic_DNA"/>
</dbReference>
<dbReference type="Proteomes" id="UP000198582">
    <property type="component" value="Unassembled WGS sequence"/>
</dbReference>